<evidence type="ECO:0000256" key="4">
    <source>
        <dbReference type="HAMAP-Rule" id="MF_00201"/>
    </source>
</evidence>
<dbReference type="InterPro" id="IPR037278">
    <property type="entry name" value="ARFGAP/RecO"/>
</dbReference>
<keyword evidence="1 4" id="KW-0227">DNA damage</keyword>
<name>A0A1H5SSV8_9BACT</name>
<reference evidence="7" key="1">
    <citation type="submission" date="2016-10" db="EMBL/GenBank/DDBJ databases">
        <authorList>
            <person name="Varghese N."/>
            <person name="Submissions S."/>
        </authorList>
    </citation>
    <scope>NUCLEOTIDE SEQUENCE [LARGE SCALE GENOMIC DNA]</scope>
    <source>
        <strain evidence="7">DSM 17298</strain>
    </source>
</reference>
<dbReference type="GO" id="GO:0043590">
    <property type="term" value="C:bacterial nucleoid"/>
    <property type="evidence" value="ECO:0007669"/>
    <property type="project" value="TreeGrafter"/>
</dbReference>
<dbReference type="Proteomes" id="UP000236736">
    <property type="component" value="Unassembled WGS sequence"/>
</dbReference>
<dbReference type="EMBL" id="FNVR01000002">
    <property type="protein sequence ID" value="SEF52901.1"/>
    <property type="molecule type" value="Genomic_DNA"/>
</dbReference>
<evidence type="ECO:0000256" key="3">
    <source>
        <dbReference type="ARBA" id="ARBA00023204"/>
    </source>
</evidence>
<evidence type="ECO:0000256" key="2">
    <source>
        <dbReference type="ARBA" id="ARBA00023172"/>
    </source>
</evidence>
<keyword evidence="7" id="KW-1185">Reference proteome</keyword>
<dbReference type="SUPFAM" id="SSF57863">
    <property type="entry name" value="ArfGap/RecO-like zinc finger"/>
    <property type="match status" value="1"/>
</dbReference>
<dbReference type="InterPro" id="IPR003717">
    <property type="entry name" value="RecO"/>
</dbReference>
<keyword evidence="2 4" id="KW-0233">DNA recombination</keyword>
<dbReference type="STRING" id="1120964.GCA_001313265_00911"/>
<dbReference type="Pfam" id="PF11967">
    <property type="entry name" value="RecO_N"/>
    <property type="match status" value="1"/>
</dbReference>
<sequence>MPQVFFRGQEIDVIAKGCFRLKILLEYFRPEAISTNFQYPHTNLSTLGFKGYFIYLTAETLRNDDRSRRFTLDFSFTMIRKTSGIVLSSIRYKDTSIIVKIFTRELGLKSYLINGVRSIGKGSKMALYQPLTLLDLVVYNKENSGLQRISEAKLQRAHQRIPFDFSRTSIALFMTEVINRNIYENYQNELLFDFLAESVIALDQGETLLAHFPLVFLIEKAKYLGFSPEDAEGFLSESNNQPFTLEELPVTLNYLQKLLDEKFQCCEKISGSLRRKLLDHLLDFYAQHMENPSSFKSLAIIRQVME</sequence>
<keyword evidence="3 4" id="KW-0234">DNA repair</keyword>
<comment type="function">
    <text evidence="4">Involved in DNA repair and RecF pathway recombination.</text>
</comment>
<dbReference type="GO" id="GO:0006302">
    <property type="term" value="P:double-strand break repair"/>
    <property type="evidence" value="ECO:0007669"/>
    <property type="project" value="TreeGrafter"/>
</dbReference>
<gene>
    <name evidence="4" type="primary">recO</name>
    <name evidence="6" type="ORF">SAMN03080598_00465</name>
</gene>
<dbReference type="InterPro" id="IPR022572">
    <property type="entry name" value="DNA_rep/recomb_RecO_N"/>
</dbReference>
<dbReference type="AlphaFoldDB" id="A0A1H5SSV8"/>
<dbReference type="SUPFAM" id="SSF50249">
    <property type="entry name" value="Nucleic acid-binding proteins"/>
    <property type="match status" value="1"/>
</dbReference>
<evidence type="ECO:0000256" key="1">
    <source>
        <dbReference type="ARBA" id="ARBA00022763"/>
    </source>
</evidence>
<evidence type="ECO:0000313" key="6">
    <source>
        <dbReference type="EMBL" id="SEF52901.1"/>
    </source>
</evidence>
<dbReference type="PANTHER" id="PTHR33991:SF1">
    <property type="entry name" value="DNA REPAIR PROTEIN RECO"/>
    <property type="match status" value="1"/>
</dbReference>
<protein>
    <recommendedName>
        <fullName evidence="4">DNA repair protein RecO</fullName>
    </recommendedName>
    <alternativeName>
        <fullName evidence="4">Recombination protein O</fullName>
    </alternativeName>
</protein>
<comment type="similarity">
    <text evidence="4">Belongs to the RecO family.</text>
</comment>
<dbReference type="Pfam" id="PF02565">
    <property type="entry name" value="RecO_C"/>
    <property type="match status" value="1"/>
</dbReference>
<evidence type="ECO:0000313" key="7">
    <source>
        <dbReference type="Proteomes" id="UP000236736"/>
    </source>
</evidence>
<organism evidence="6 7">
    <name type="scientific">Algoriphagus boritolerans DSM 17298 = JCM 18970</name>
    <dbReference type="NCBI Taxonomy" id="1120964"/>
    <lineage>
        <taxon>Bacteria</taxon>
        <taxon>Pseudomonadati</taxon>
        <taxon>Bacteroidota</taxon>
        <taxon>Cytophagia</taxon>
        <taxon>Cytophagales</taxon>
        <taxon>Cyclobacteriaceae</taxon>
        <taxon>Algoriphagus</taxon>
    </lineage>
</organism>
<dbReference type="GO" id="GO:0006310">
    <property type="term" value="P:DNA recombination"/>
    <property type="evidence" value="ECO:0007669"/>
    <property type="project" value="UniProtKB-UniRule"/>
</dbReference>
<dbReference type="PANTHER" id="PTHR33991">
    <property type="entry name" value="DNA REPAIR PROTEIN RECO"/>
    <property type="match status" value="1"/>
</dbReference>
<accession>A0A1H5SSV8</accession>
<evidence type="ECO:0000259" key="5">
    <source>
        <dbReference type="Pfam" id="PF11967"/>
    </source>
</evidence>
<dbReference type="Gene3D" id="2.40.50.140">
    <property type="entry name" value="Nucleic acid-binding proteins"/>
    <property type="match status" value="1"/>
</dbReference>
<dbReference type="HAMAP" id="MF_00201">
    <property type="entry name" value="RecO"/>
    <property type="match status" value="1"/>
</dbReference>
<dbReference type="InterPro" id="IPR012340">
    <property type="entry name" value="NA-bd_OB-fold"/>
</dbReference>
<feature type="domain" description="DNA replication/recombination mediator RecO N-terminal" evidence="5">
    <location>
        <begin position="78"/>
        <end position="155"/>
    </location>
</feature>
<proteinExistence type="inferred from homology"/>
<dbReference type="NCBIfam" id="TIGR00613">
    <property type="entry name" value="reco"/>
    <property type="match status" value="1"/>
</dbReference>